<gene>
    <name evidence="1" type="ORF">DPMN_096289</name>
</gene>
<dbReference type="EMBL" id="JAIWYP010000003">
    <property type="protein sequence ID" value="KAH3853757.1"/>
    <property type="molecule type" value="Genomic_DNA"/>
</dbReference>
<reference evidence="1" key="2">
    <citation type="submission" date="2020-11" db="EMBL/GenBank/DDBJ databases">
        <authorList>
            <person name="McCartney M.A."/>
            <person name="Auch B."/>
            <person name="Kono T."/>
            <person name="Mallez S."/>
            <person name="Becker A."/>
            <person name="Gohl D.M."/>
            <person name="Silverstein K.A.T."/>
            <person name="Koren S."/>
            <person name="Bechman K.B."/>
            <person name="Herman A."/>
            <person name="Abrahante J.E."/>
            <person name="Garbe J."/>
        </authorList>
    </citation>
    <scope>NUCLEOTIDE SEQUENCE</scope>
    <source>
        <strain evidence="1">Duluth1</strain>
        <tissue evidence="1">Whole animal</tissue>
    </source>
</reference>
<organism evidence="1 2">
    <name type="scientific">Dreissena polymorpha</name>
    <name type="common">Zebra mussel</name>
    <name type="synonym">Mytilus polymorpha</name>
    <dbReference type="NCBI Taxonomy" id="45954"/>
    <lineage>
        <taxon>Eukaryota</taxon>
        <taxon>Metazoa</taxon>
        <taxon>Spiralia</taxon>
        <taxon>Lophotrochozoa</taxon>
        <taxon>Mollusca</taxon>
        <taxon>Bivalvia</taxon>
        <taxon>Autobranchia</taxon>
        <taxon>Heteroconchia</taxon>
        <taxon>Euheterodonta</taxon>
        <taxon>Imparidentia</taxon>
        <taxon>Neoheterodontei</taxon>
        <taxon>Myida</taxon>
        <taxon>Dreissenoidea</taxon>
        <taxon>Dreissenidae</taxon>
        <taxon>Dreissena</taxon>
    </lineage>
</organism>
<keyword evidence="2" id="KW-1185">Reference proteome</keyword>
<accession>A0A9D4R4L4</accession>
<evidence type="ECO:0000313" key="2">
    <source>
        <dbReference type="Proteomes" id="UP000828390"/>
    </source>
</evidence>
<name>A0A9D4R4L4_DREPO</name>
<protein>
    <submittedName>
        <fullName evidence="1">Uncharacterized protein</fullName>
    </submittedName>
</protein>
<comment type="caution">
    <text evidence="1">The sequence shown here is derived from an EMBL/GenBank/DDBJ whole genome shotgun (WGS) entry which is preliminary data.</text>
</comment>
<dbReference type="Proteomes" id="UP000828390">
    <property type="component" value="Unassembled WGS sequence"/>
</dbReference>
<dbReference type="AlphaFoldDB" id="A0A9D4R4L4"/>
<reference evidence="1" key="1">
    <citation type="journal article" date="2019" name="bioRxiv">
        <title>The Genome of the Zebra Mussel, Dreissena polymorpha: A Resource for Invasive Species Research.</title>
        <authorList>
            <person name="McCartney M.A."/>
            <person name="Auch B."/>
            <person name="Kono T."/>
            <person name="Mallez S."/>
            <person name="Zhang Y."/>
            <person name="Obille A."/>
            <person name="Becker A."/>
            <person name="Abrahante J.E."/>
            <person name="Garbe J."/>
            <person name="Badalamenti J.P."/>
            <person name="Herman A."/>
            <person name="Mangelson H."/>
            <person name="Liachko I."/>
            <person name="Sullivan S."/>
            <person name="Sone E.D."/>
            <person name="Koren S."/>
            <person name="Silverstein K.A.T."/>
            <person name="Beckman K.B."/>
            <person name="Gohl D.M."/>
        </authorList>
    </citation>
    <scope>NUCLEOTIDE SEQUENCE</scope>
    <source>
        <strain evidence="1">Duluth1</strain>
        <tissue evidence="1">Whole animal</tissue>
    </source>
</reference>
<evidence type="ECO:0000313" key="1">
    <source>
        <dbReference type="EMBL" id="KAH3853757.1"/>
    </source>
</evidence>
<proteinExistence type="predicted"/>
<sequence>MEVRTEKSKIMVNSTTNTSAVSMTSFCRSPGLRTTSEISVPTPRQKACIT</sequence>